<organism evidence="8 9">
    <name type="scientific">Acrobeloides nanus</name>
    <dbReference type="NCBI Taxonomy" id="290746"/>
    <lineage>
        <taxon>Eukaryota</taxon>
        <taxon>Metazoa</taxon>
        <taxon>Ecdysozoa</taxon>
        <taxon>Nematoda</taxon>
        <taxon>Chromadorea</taxon>
        <taxon>Rhabditida</taxon>
        <taxon>Tylenchina</taxon>
        <taxon>Cephalobomorpha</taxon>
        <taxon>Cephaloboidea</taxon>
        <taxon>Cephalobidae</taxon>
        <taxon>Acrobeloides</taxon>
    </lineage>
</organism>
<proteinExistence type="predicted"/>
<dbReference type="PANTHER" id="PTHR24379">
    <property type="entry name" value="KRAB AND ZINC FINGER DOMAIN-CONTAINING"/>
    <property type="match status" value="1"/>
</dbReference>
<dbReference type="GO" id="GO:0000977">
    <property type="term" value="F:RNA polymerase II transcription regulatory region sequence-specific DNA binding"/>
    <property type="evidence" value="ECO:0007669"/>
    <property type="project" value="TreeGrafter"/>
</dbReference>
<feature type="domain" description="C2H2-type" evidence="7">
    <location>
        <begin position="374"/>
        <end position="401"/>
    </location>
</feature>
<dbReference type="InterPro" id="IPR036236">
    <property type="entry name" value="Znf_C2H2_sf"/>
</dbReference>
<dbReference type="GO" id="GO:0008270">
    <property type="term" value="F:zinc ion binding"/>
    <property type="evidence" value="ECO:0007669"/>
    <property type="project" value="UniProtKB-KW"/>
</dbReference>
<dbReference type="Pfam" id="PF00096">
    <property type="entry name" value="zf-C2H2"/>
    <property type="match status" value="3"/>
</dbReference>
<reference evidence="9" key="1">
    <citation type="submission" date="2022-11" db="UniProtKB">
        <authorList>
            <consortium name="WormBaseParasite"/>
        </authorList>
    </citation>
    <scope>IDENTIFICATION</scope>
</reference>
<feature type="region of interest" description="Disordered" evidence="6">
    <location>
        <begin position="426"/>
        <end position="465"/>
    </location>
</feature>
<name>A0A914CTV3_9BILA</name>
<evidence type="ECO:0000256" key="1">
    <source>
        <dbReference type="ARBA" id="ARBA00022723"/>
    </source>
</evidence>
<keyword evidence="1" id="KW-0479">Metal-binding</keyword>
<dbReference type="GO" id="GO:0005634">
    <property type="term" value="C:nucleus"/>
    <property type="evidence" value="ECO:0007669"/>
    <property type="project" value="TreeGrafter"/>
</dbReference>
<feature type="domain" description="C2H2-type" evidence="7">
    <location>
        <begin position="205"/>
        <end position="232"/>
    </location>
</feature>
<dbReference type="Proteomes" id="UP000887540">
    <property type="component" value="Unplaced"/>
</dbReference>
<dbReference type="GO" id="GO:0000981">
    <property type="term" value="F:DNA-binding transcription factor activity, RNA polymerase II-specific"/>
    <property type="evidence" value="ECO:0007669"/>
    <property type="project" value="TreeGrafter"/>
</dbReference>
<dbReference type="Gene3D" id="3.30.160.60">
    <property type="entry name" value="Classic Zinc Finger"/>
    <property type="match status" value="4"/>
</dbReference>
<evidence type="ECO:0000256" key="6">
    <source>
        <dbReference type="SAM" id="MobiDB-lite"/>
    </source>
</evidence>
<dbReference type="SMART" id="SM00355">
    <property type="entry name" value="ZnF_C2H2"/>
    <property type="match status" value="7"/>
</dbReference>
<keyword evidence="3 5" id="KW-0863">Zinc-finger</keyword>
<feature type="domain" description="C2H2-type" evidence="7">
    <location>
        <begin position="403"/>
        <end position="431"/>
    </location>
</feature>
<dbReference type="AlphaFoldDB" id="A0A914CTV3"/>
<dbReference type="SUPFAM" id="SSF57667">
    <property type="entry name" value="beta-beta-alpha zinc fingers"/>
    <property type="match status" value="2"/>
</dbReference>
<feature type="region of interest" description="Disordered" evidence="6">
    <location>
        <begin position="495"/>
        <end position="518"/>
    </location>
</feature>
<evidence type="ECO:0000256" key="5">
    <source>
        <dbReference type="PROSITE-ProRule" id="PRU00042"/>
    </source>
</evidence>
<evidence type="ECO:0000313" key="9">
    <source>
        <dbReference type="WBParaSite" id="ACRNAN_scaffold13965.g16841.t1"/>
    </source>
</evidence>
<sequence length="518" mass="60170">MLMPASTSLSMDFSVNPMSTGAKNLSTSLLENGKTFIDISQNHVDAYDDLTGFEFATAVCPDLRDSAEGLNLEADYYYKSEDPYKDLIEMIQLETKKEIEEVSEFDQILDQVQSQYNSFLKQERKRQEELLNVHPWKHQIDVLFQNHKNANHENEQESGALVQEMITKKNSEVFICFACGRVFLDELLMRKHINDDHLSSKDYPFKCPQCYKKFNLKHHLDRHLKTHNKEHVCTLCNTAFSSFENFIIHKSRVHNLNVSDKPITRQIKCEKCGVQKSSEAELNRHKYWCFNSKKIKKNRLENKIRMSISAPSSTNVSPGGGAIRPKLDKRCEYCNQEFASMQSKIRHFQRKHPDKVDEANKRIYAPMVSPNLQFMCMECHRSFSSHFALKTHQKRHQADSKQFSCDICSRSYILPSELRKHIKRVHEKNDQEPQHTSSTEVSPTGPIKERRGRPPISAQNFAGTPVNLAPIHPTAMLSPQMTELVNDFKKLKNVEEEKMENEDMEREPIEDMPDWNEL</sequence>
<dbReference type="WBParaSite" id="ACRNAN_scaffold13965.g16841.t1">
    <property type="protein sequence ID" value="ACRNAN_scaffold13965.g16841.t1"/>
    <property type="gene ID" value="ACRNAN_scaffold13965.g16841"/>
</dbReference>
<dbReference type="PROSITE" id="PS00028">
    <property type="entry name" value="ZINC_FINGER_C2H2_1"/>
    <property type="match status" value="6"/>
</dbReference>
<accession>A0A914CTV3</accession>
<evidence type="ECO:0000256" key="4">
    <source>
        <dbReference type="ARBA" id="ARBA00022833"/>
    </source>
</evidence>
<dbReference type="FunFam" id="3.30.160.60:FF:000100">
    <property type="entry name" value="Zinc finger 45-like"/>
    <property type="match status" value="1"/>
</dbReference>
<evidence type="ECO:0000256" key="3">
    <source>
        <dbReference type="ARBA" id="ARBA00022771"/>
    </source>
</evidence>
<evidence type="ECO:0000256" key="2">
    <source>
        <dbReference type="ARBA" id="ARBA00022737"/>
    </source>
</evidence>
<keyword evidence="8" id="KW-1185">Reference proteome</keyword>
<feature type="domain" description="C2H2-type" evidence="7">
    <location>
        <begin position="174"/>
        <end position="202"/>
    </location>
</feature>
<keyword evidence="2" id="KW-0677">Repeat</keyword>
<dbReference type="PANTHER" id="PTHR24379:SF127">
    <property type="entry name" value="BLOODY FINGERS-RELATED"/>
    <property type="match status" value="1"/>
</dbReference>
<protein>
    <submittedName>
        <fullName evidence="9">C2H2-type domain-containing protein</fullName>
    </submittedName>
</protein>
<feature type="compositionally biased region" description="Acidic residues" evidence="6">
    <location>
        <begin position="497"/>
        <end position="518"/>
    </location>
</feature>
<evidence type="ECO:0000313" key="8">
    <source>
        <dbReference type="Proteomes" id="UP000887540"/>
    </source>
</evidence>
<dbReference type="PROSITE" id="PS50157">
    <property type="entry name" value="ZINC_FINGER_C2H2_2"/>
    <property type="match status" value="4"/>
</dbReference>
<evidence type="ECO:0000259" key="7">
    <source>
        <dbReference type="PROSITE" id="PS50157"/>
    </source>
</evidence>
<keyword evidence="4" id="KW-0862">Zinc</keyword>
<dbReference type="InterPro" id="IPR013087">
    <property type="entry name" value="Znf_C2H2_type"/>
</dbReference>